<sequence length="212" mass="23205">MHNVFEKSILADKARRRYLRVAQIGRRIAVIVDGEKVDFLLTNVSARGAAGRCRLELPCGKFFTFIFENGATFRGEVRWSSSGTTGVYFGVSLPSDVLNPPPSVRELVSRAPRYSVARRAVLLVRGARRACVVRNVSTTGMMLETVMPPPPGQTISLICGAFAAEGEVRWVRQNLVGIRFLAPIDLDEFEEQGMAPPIEPEENAPAASDGPC</sequence>
<dbReference type="InterPro" id="IPR009875">
    <property type="entry name" value="PilZ_domain"/>
</dbReference>
<dbReference type="RefSeq" id="WP_380939387.1">
    <property type="nucleotide sequence ID" value="NZ_JBHUFC010000002.1"/>
</dbReference>
<accession>A0ABW4NBZ2</accession>
<evidence type="ECO:0000259" key="1">
    <source>
        <dbReference type="Pfam" id="PF07238"/>
    </source>
</evidence>
<dbReference type="Proteomes" id="UP001597283">
    <property type="component" value="Unassembled WGS sequence"/>
</dbReference>
<gene>
    <name evidence="2" type="ORF">ACFSC3_05460</name>
</gene>
<keyword evidence="3" id="KW-1185">Reference proteome</keyword>
<dbReference type="EMBL" id="JBHUFC010000002">
    <property type="protein sequence ID" value="MFD1787014.1"/>
    <property type="molecule type" value="Genomic_DNA"/>
</dbReference>
<protein>
    <submittedName>
        <fullName evidence="2">PilZ domain-containing protein</fullName>
    </submittedName>
</protein>
<feature type="domain" description="PilZ" evidence="1">
    <location>
        <begin position="110"/>
        <end position="188"/>
    </location>
</feature>
<name>A0ABW4NBZ2_9SPHN</name>
<dbReference type="SUPFAM" id="SSF141371">
    <property type="entry name" value="PilZ domain-like"/>
    <property type="match status" value="1"/>
</dbReference>
<evidence type="ECO:0000313" key="3">
    <source>
        <dbReference type="Proteomes" id="UP001597283"/>
    </source>
</evidence>
<proteinExistence type="predicted"/>
<reference evidence="3" key="1">
    <citation type="journal article" date="2019" name="Int. J. Syst. Evol. Microbiol.">
        <title>The Global Catalogue of Microorganisms (GCM) 10K type strain sequencing project: providing services to taxonomists for standard genome sequencing and annotation.</title>
        <authorList>
            <consortium name="The Broad Institute Genomics Platform"/>
            <consortium name="The Broad Institute Genome Sequencing Center for Infectious Disease"/>
            <person name="Wu L."/>
            <person name="Ma J."/>
        </authorList>
    </citation>
    <scope>NUCLEOTIDE SEQUENCE [LARGE SCALE GENOMIC DNA]</scope>
    <source>
        <strain evidence="3">Q85</strain>
    </source>
</reference>
<dbReference type="Pfam" id="PF07238">
    <property type="entry name" value="PilZ"/>
    <property type="match status" value="1"/>
</dbReference>
<evidence type="ECO:0000313" key="2">
    <source>
        <dbReference type="EMBL" id="MFD1787014.1"/>
    </source>
</evidence>
<organism evidence="2 3">
    <name type="scientific">Sphingomonas floccifaciens</name>
    <dbReference type="NCBI Taxonomy" id="1844115"/>
    <lineage>
        <taxon>Bacteria</taxon>
        <taxon>Pseudomonadati</taxon>
        <taxon>Pseudomonadota</taxon>
        <taxon>Alphaproteobacteria</taxon>
        <taxon>Sphingomonadales</taxon>
        <taxon>Sphingomonadaceae</taxon>
        <taxon>Sphingomonas</taxon>
    </lineage>
</organism>
<comment type="caution">
    <text evidence="2">The sequence shown here is derived from an EMBL/GenBank/DDBJ whole genome shotgun (WGS) entry which is preliminary data.</text>
</comment>